<proteinExistence type="predicted"/>
<dbReference type="RefSeq" id="WP_169263570.1">
    <property type="nucleotide sequence ID" value="NZ_CAWOXK010000001.1"/>
</dbReference>
<protein>
    <submittedName>
        <fullName evidence="1">Uncharacterized protein</fullName>
    </submittedName>
</protein>
<dbReference type="InterPro" id="IPR036614">
    <property type="entry name" value="RusA-like_sf"/>
</dbReference>
<dbReference type="GO" id="GO:0000287">
    <property type="term" value="F:magnesium ion binding"/>
    <property type="evidence" value="ECO:0007669"/>
    <property type="project" value="InterPro"/>
</dbReference>
<dbReference type="AlphaFoldDB" id="A0A856MGS5"/>
<reference evidence="1 2" key="1">
    <citation type="submission" date="2018-06" db="EMBL/GenBank/DDBJ databases">
        <title>Comparative genomics of Brasilonema spp. strains.</title>
        <authorList>
            <person name="Alvarenga D.O."/>
            <person name="Fiore M.F."/>
            <person name="Varani A.M."/>
        </authorList>
    </citation>
    <scope>NUCLEOTIDE SEQUENCE [LARGE SCALE GENOMIC DNA]</scope>
    <source>
        <strain evidence="1 2">CENA114</strain>
    </source>
</reference>
<dbReference type="GO" id="GO:0006281">
    <property type="term" value="P:DNA repair"/>
    <property type="evidence" value="ECO:0007669"/>
    <property type="project" value="InterPro"/>
</dbReference>
<dbReference type="Pfam" id="PF05866">
    <property type="entry name" value="RusA"/>
    <property type="match status" value="1"/>
</dbReference>
<keyword evidence="2" id="KW-1185">Reference proteome</keyword>
<dbReference type="InterPro" id="IPR008822">
    <property type="entry name" value="Endonuclease_RusA-like"/>
</dbReference>
<organism evidence="1 2">
    <name type="scientific">Brasilonema sennae CENA114</name>
    <dbReference type="NCBI Taxonomy" id="415709"/>
    <lineage>
        <taxon>Bacteria</taxon>
        <taxon>Bacillati</taxon>
        <taxon>Cyanobacteriota</taxon>
        <taxon>Cyanophyceae</taxon>
        <taxon>Nostocales</taxon>
        <taxon>Scytonemataceae</taxon>
        <taxon>Brasilonema</taxon>
        <taxon>Bromeliae group (in: Brasilonema)</taxon>
    </lineage>
</organism>
<name>A0A856MGS5_9CYAN</name>
<gene>
    <name evidence="1" type="ORF">DP114_10645</name>
</gene>
<dbReference type="Gene3D" id="3.30.1330.70">
    <property type="entry name" value="Holliday junction resolvase RusA"/>
    <property type="match status" value="1"/>
</dbReference>
<dbReference type="Proteomes" id="UP000503129">
    <property type="component" value="Chromosome"/>
</dbReference>
<evidence type="ECO:0000313" key="1">
    <source>
        <dbReference type="EMBL" id="QDL08297.1"/>
    </source>
</evidence>
<accession>A0A856MGS5</accession>
<dbReference type="SUPFAM" id="SSF103084">
    <property type="entry name" value="Holliday junction resolvase RusA"/>
    <property type="match status" value="1"/>
</dbReference>
<sequence>MKISTQTENCSYDTQYLIEEITDSAIHINLAFKKIVSVQSKRAYREQICNLSQGELSKFKWIISGCVNVDFTWYLHAVERQETDKVGDIDNITKPILDSLIGPNGVLIDDAQIRALYTYWLSHNELVEDNLLKIKISFNNDNCLEKSNLIFIQYANAICLPVNVEPTDHKQLLGALLLVKSRQRQRTAAKSIRFIGGNVDNYLVLSPWDFHRTRLNEFPSSNIYSVSSFKELCRNNGLTFLAILRLMREARGGT</sequence>
<evidence type="ECO:0000313" key="2">
    <source>
        <dbReference type="Proteomes" id="UP000503129"/>
    </source>
</evidence>
<dbReference type="GO" id="GO:0006310">
    <property type="term" value="P:DNA recombination"/>
    <property type="evidence" value="ECO:0007669"/>
    <property type="project" value="InterPro"/>
</dbReference>
<dbReference type="EMBL" id="CP030118">
    <property type="protein sequence ID" value="QDL08297.1"/>
    <property type="molecule type" value="Genomic_DNA"/>
</dbReference>
<dbReference type="KEGG" id="bsen:DP114_10645"/>